<proteinExistence type="predicted"/>
<dbReference type="OrthoDB" id="9770965at2"/>
<feature type="short sequence motif" description="GXSXG" evidence="2">
    <location>
        <begin position="45"/>
        <end position="49"/>
    </location>
</feature>
<evidence type="ECO:0000256" key="2">
    <source>
        <dbReference type="PROSITE-ProRule" id="PRU01161"/>
    </source>
</evidence>
<dbReference type="PROSITE" id="PS51635">
    <property type="entry name" value="PNPLA"/>
    <property type="match status" value="1"/>
</dbReference>
<evidence type="ECO:0000313" key="5">
    <source>
        <dbReference type="Proteomes" id="UP000030647"/>
    </source>
</evidence>
<keyword evidence="5" id="KW-1185">Reference proteome</keyword>
<dbReference type="InterPro" id="IPR016035">
    <property type="entry name" value="Acyl_Trfase/lysoPLipase"/>
</dbReference>
<dbReference type="STRING" id="1231336.L248_2643"/>
<feature type="domain" description="PNPLA" evidence="3">
    <location>
        <begin position="15"/>
        <end position="169"/>
    </location>
</feature>
<evidence type="ECO:0000256" key="1">
    <source>
        <dbReference type="ARBA" id="ARBA00023098"/>
    </source>
</evidence>
<protein>
    <recommendedName>
        <fullName evidence="3">PNPLA domain-containing protein</fullName>
    </recommendedName>
</protein>
<dbReference type="HOGENOM" id="CLU_820834_0_0_9"/>
<keyword evidence="1 2" id="KW-0443">Lipid metabolism</keyword>
<reference evidence="5" key="1">
    <citation type="journal article" date="2013" name="Genome Announc.">
        <title>Whole-Genome Sequencing of Lactobacillus shenzhenensis Strain LY-73T.</title>
        <authorList>
            <person name="Lin Z."/>
            <person name="Liu Z."/>
            <person name="Yang R."/>
            <person name="Zou Y."/>
            <person name="Wan D."/>
            <person name="Chen J."/>
            <person name="Guo M."/>
            <person name="Zhao J."/>
            <person name="Fang C."/>
            <person name="Yang R."/>
            <person name="Liu F."/>
        </authorList>
    </citation>
    <scope>NUCLEOTIDE SEQUENCE [LARGE SCALE GENOMIC DNA]</scope>
    <source>
        <strain evidence="5">LY-73</strain>
    </source>
</reference>
<organism evidence="4 5">
    <name type="scientific">Schleiferilactobacillus shenzhenensis LY-73</name>
    <dbReference type="NCBI Taxonomy" id="1231336"/>
    <lineage>
        <taxon>Bacteria</taxon>
        <taxon>Bacillati</taxon>
        <taxon>Bacillota</taxon>
        <taxon>Bacilli</taxon>
        <taxon>Lactobacillales</taxon>
        <taxon>Lactobacillaceae</taxon>
        <taxon>Schleiferilactobacillus</taxon>
    </lineage>
</organism>
<dbReference type="InterPro" id="IPR002641">
    <property type="entry name" value="PNPLA_dom"/>
</dbReference>
<feature type="short sequence motif" description="GXGXXG" evidence="2">
    <location>
        <begin position="19"/>
        <end position="24"/>
    </location>
</feature>
<name>U4TQ43_9LACO</name>
<gene>
    <name evidence="4" type="ORF">L248_2643</name>
</gene>
<evidence type="ECO:0000259" key="3">
    <source>
        <dbReference type="PROSITE" id="PS51635"/>
    </source>
</evidence>
<dbReference type="eggNOG" id="COG1752">
    <property type="taxonomic scope" value="Bacteria"/>
</dbReference>
<feature type="active site" description="Nucleophile" evidence="2">
    <location>
        <position position="47"/>
    </location>
</feature>
<evidence type="ECO:0000313" key="4">
    <source>
        <dbReference type="EMBL" id="ERL65570.1"/>
    </source>
</evidence>
<dbReference type="SUPFAM" id="SSF52151">
    <property type="entry name" value="FabD/lysophospholipase-like"/>
    <property type="match status" value="1"/>
</dbReference>
<keyword evidence="2" id="KW-0442">Lipid degradation</keyword>
<feature type="active site" description="Proton acceptor" evidence="2">
    <location>
        <position position="156"/>
    </location>
</feature>
<dbReference type="RefSeq" id="WP_022529244.1">
    <property type="nucleotide sequence ID" value="NZ_KI271586.1"/>
</dbReference>
<dbReference type="Gene3D" id="3.40.1090.10">
    <property type="entry name" value="Cytosolic phospholipase A2 catalytic domain"/>
    <property type="match status" value="1"/>
</dbReference>
<dbReference type="GO" id="GO:0016787">
    <property type="term" value="F:hydrolase activity"/>
    <property type="evidence" value="ECO:0007669"/>
    <property type="project" value="UniProtKB-UniRule"/>
</dbReference>
<dbReference type="AlphaFoldDB" id="U4TQ43"/>
<keyword evidence="2" id="KW-0378">Hydrolase</keyword>
<dbReference type="EMBL" id="KI271586">
    <property type="protein sequence ID" value="ERL65570.1"/>
    <property type="molecule type" value="Genomic_DNA"/>
</dbReference>
<feature type="short sequence motif" description="DGA/G" evidence="2">
    <location>
        <begin position="156"/>
        <end position="158"/>
    </location>
</feature>
<dbReference type="Proteomes" id="UP000030647">
    <property type="component" value="Unassembled WGS sequence"/>
</dbReference>
<dbReference type="GO" id="GO:0016042">
    <property type="term" value="P:lipid catabolic process"/>
    <property type="evidence" value="ECO:0007669"/>
    <property type="project" value="UniProtKB-UniRule"/>
</dbReference>
<dbReference type="Pfam" id="PF01734">
    <property type="entry name" value="Patatin"/>
    <property type="match status" value="1"/>
</dbReference>
<accession>U4TQ43</accession>
<sequence>MQPYFRLLFDQPYCLVLGGGGAKGAFEIGAASVLWAHRPPAAIVGSSIGGFNGVLLQGSPAAAWAYWQKITPADLFVHPDCPLRDPAPLAQLLRQYIAVHPLTMPLWITNTALPGGGQVVALTPENCQDRLPQLIGGGSFFPLLKPQRDHGRWLTDGGMWNDLPITVAAHQGYHRVVATYIAGYGPIAPTPAGTQVWRIASPWHLGGFLNFNPAQSRFGYQLGQLTTRRQLNGDTGWYTLLAPQPNEWPRRIAQTQAVWWPLLVRQFPELGHLPPVNGLTQLLAAQRGVDPSRPYIVPALLTALRQPPGPYRNTRLGPLPQPLLSALTALRKEILYGT</sequence>